<dbReference type="RefSeq" id="WP_259861898.1">
    <property type="nucleotide sequence ID" value="NZ_BAAAST010000029.1"/>
</dbReference>
<dbReference type="Pfam" id="PF01337">
    <property type="entry name" value="Barstar"/>
    <property type="match status" value="1"/>
</dbReference>
<gene>
    <name evidence="3" type="ORF">Dfulv_07415</name>
</gene>
<name>A0ABY5W3G7_9ACTN</name>
<feature type="domain" description="Barstar (barnase inhibitor)" evidence="2">
    <location>
        <begin position="41"/>
        <end position="114"/>
    </location>
</feature>
<evidence type="ECO:0000259" key="2">
    <source>
        <dbReference type="Pfam" id="PF01337"/>
    </source>
</evidence>
<dbReference type="InterPro" id="IPR000468">
    <property type="entry name" value="Barstar"/>
</dbReference>
<dbReference type="InterPro" id="IPR035905">
    <property type="entry name" value="Barstar-like_sf"/>
</dbReference>
<sequence length="149" mass="16443">MTGGTPWVRGELPWLRSGPLYRVHTDALPELSRFLDRWSYHRVDLDGRAMTSRAGAHRALAAVFGFPDHYGNNWDAFADSFADYLAAHDERIPVAILWHDIESAAPATAAEAGWALLEHAAGAPMPVHVFAIGDGDDFDRPFGPEHPRS</sequence>
<evidence type="ECO:0000256" key="1">
    <source>
        <dbReference type="ARBA" id="ARBA00006845"/>
    </source>
</evidence>
<protein>
    <submittedName>
        <fullName evidence="3">Barstar family protein</fullName>
    </submittedName>
</protein>
<dbReference type="SUPFAM" id="SSF52038">
    <property type="entry name" value="Barstar-related"/>
    <property type="match status" value="1"/>
</dbReference>
<dbReference type="Gene3D" id="3.30.370.10">
    <property type="entry name" value="Barstar-like"/>
    <property type="match status" value="1"/>
</dbReference>
<reference evidence="3" key="2">
    <citation type="submission" date="2022-09" db="EMBL/GenBank/DDBJ databases">
        <title>Biosynthetic gene clusters of Dactylosporangioum fulvum.</title>
        <authorList>
            <person name="Caradec T."/>
        </authorList>
    </citation>
    <scope>NUCLEOTIDE SEQUENCE</scope>
    <source>
        <strain evidence="3">NRRL B-16292</strain>
    </source>
</reference>
<organism evidence="3 4">
    <name type="scientific">Dactylosporangium fulvum</name>
    <dbReference type="NCBI Taxonomy" id="53359"/>
    <lineage>
        <taxon>Bacteria</taxon>
        <taxon>Bacillati</taxon>
        <taxon>Actinomycetota</taxon>
        <taxon>Actinomycetes</taxon>
        <taxon>Micromonosporales</taxon>
        <taxon>Micromonosporaceae</taxon>
        <taxon>Dactylosporangium</taxon>
    </lineage>
</organism>
<keyword evidence="4" id="KW-1185">Reference proteome</keyword>
<evidence type="ECO:0000313" key="4">
    <source>
        <dbReference type="Proteomes" id="UP001059617"/>
    </source>
</evidence>
<dbReference type="Proteomes" id="UP001059617">
    <property type="component" value="Chromosome"/>
</dbReference>
<reference evidence="3" key="1">
    <citation type="submission" date="2021-04" db="EMBL/GenBank/DDBJ databases">
        <authorList>
            <person name="Hartkoorn R.C."/>
            <person name="Beaudoing E."/>
            <person name="Hot D."/>
        </authorList>
    </citation>
    <scope>NUCLEOTIDE SEQUENCE</scope>
    <source>
        <strain evidence="3">NRRL B-16292</strain>
    </source>
</reference>
<dbReference type="EMBL" id="CP073720">
    <property type="protein sequence ID" value="UWP84072.1"/>
    <property type="molecule type" value="Genomic_DNA"/>
</dbReference>
<proteinExistence type="inferred from homology"/>
<comment type="similarity">
    <text evidence="1">Belongs to the barstar family.</text>
</comment>
<evidence type="ECO:0000313" key="3">
    <source>
        <dbReference type="EMBL" id="UWP84072.1"/>
    </source>
</evidence>
<accession>A0ABY5W3G7</accession>